<dbReference type="EMBL" id="PYOP01000048">
    <property type="protein sequence ID" value="PSW92301.1"/>
    <property type="molecule type" value="Genomic_DNA"/>
</dbReference>
<evidence type="ECO:0000313" key="1">
    <source>
        <dbReference type="EMBL" id="PSW92301.1"/>
    </source>
</evidence>
<evidence type="ECO:0008006" key="3">
    <source>
        <dbReference type="Google" id="ProtNLM"/>
    </source>
</evidence>
<comment type="caution">
    <text evidence="1">The sequence shown here is derived from an EMBL/GenBank/DDBJ whole genome shotgun (WGS) entry which is preliminary data.</text>
</comment>
<evidence type="ECO:0000313" key="2">
    <source>
        <dbReference type="Proteomes" id="UP000241190"/>
    </source>
</evidence>
<organism evidence="1 2">
    <name type="scientific">Photobacterium iliopiscarium</name>
    <dbReference type="NCBI Taxonomy" id="56192"/>
    <lineage>
        <taxon>Bacteria</taxon>
        <taxon>Pseudomonadati</taxon>
        <taxon>Pseudomonadota</taxon>
        <taxon>Gammaproteobacteria</taxon>
        <taxon>Vibrionales</taxon>
        <taxon>Vibrionaceae</taxon>
        <taxon>Photobacterium</taxon>
    </lineage>
</organism>
<sequence length="301" mass="35220">MSVELPFELFKKNKITQAWDQYVLEAYKNNRNFNDIIDGHETLKEMPTPRSRKEVAKVILASGQEPALFAQRFNSKQVMGDVGEAITELLLPSEQLSVNFSGADVIYQEALIEVKSTASDRVSMSGVQFKNADYLLIHRYHGKKGNYLWSYLIPMKLAKLVKHPANQDRNVTFNIDKENWIEKFGISPLRIVDYFRLRGAYLGLENIIHINQILNPGFHIRNFKLYKSIFKDQGCLEVDSLFVMYRDCECWKWEHRFAYYQYSFSNLFGSFSWHFNKESVARLPSIGFKPILVDNMWQRCI</sequence>
<reference evidence="1 2" key="1">
    <citation type="submission" date="2018-03" db="EMBL/GenBank/DDBJ databases">
        <title>Whole genome sequencing of Histamine producing bacteria.</title>
        <authorList>
            <person name="Butler K."/>
        </authorList>
    </citation>
    <scope>NUCLEOTIDE SEQUENCE [LARGE SCALE GENOMIC DNA]</scope>
    <source>
        <strain evidence="1 2">ATCC 51761</strain>
    </source>
</reference>
<accession>A0ABX5GMW7</accession>
<name>A0ABX5GMW7_9GAMM</name>
<protein>
    <recommendedName>
        <fullName evidence="3">Restriction endonuclease</fullName>
    </recommendedName>
</protein>
<dbReference type="Proteomes" id="UP000241190">
    <property type="component" value="Unassembled WGS sequence"/>
</dbReference>
<proteinExistence type="predicted"/>
<keyword evidence="2" id="KW-1185">Reference proteome</keyword>
<dbReference type="RefSeq" id="WP_045039052.1">
    <property type="nucleotide sequence ID" value="NZ_JZSR01000108.1"/>
</dbReference>
<gene>
    <name evidence="1" type="ORF">C9J52_18930</name>
</gene>